<dbReference type="EC" id="3.5.1.-" evidence="2"/>
<protein>
    <submittedName>
        <fullName evidence="2">N-acetyl-alpha-D-glucosaminyl L-malate deacetylase 1</fullName>
        <ecNumber evidence="2">3.5.1.-</ecNumber>
    </submittedName>
</protein>
<feature type="region of interest" description="Disordered" evidence="1">
    <location>
        <begin position="49"/>
        <end position="93"/>
    </location>
</feature>
<evidence type="ECO:0000313" key="2">
    <source>
        <dbReference type="EMBL" id="VVE84661.1"/>
    </source>
</evidence>
<dbReference type="GO" id="GO:0016787">
    <property type="term" value="F:hydrolase activity"/>
    <property type="evidence" value="ECO:0007669"/>
    <property type="project" value="UniProtKB-KW"/>
</dbReference>
<evidence type="ECO:0000256" key="1">
    <source>
        <dbReference type="SAM" id="MobiDB-lite"/>
    </source>
</evidence>
<name>A0A5E5BEQ0_9BURK</name>
<gene>
    <name evidence="2" type="primary">bshB1_2</name>
    <name evidence="2" type="ORF">PSP31121_04863</name>
</gene>
<organism evidence="2 3">
    <name type="scientific">Pandoraea sputorum</name>
    <dbReference type="NCBI Taxonomy" id="93222"/>
    <lineage>
        <taxon>Bacteria</taxon>
        <taxon>Pseudomonadati</taxon>
        <taxon>Pseudomonadota</taxon>
        <taxon>Betaproteobacteria</taxon>
        <taxon>Burkholderiales</taxon>
        <taxon>Burkholderiaceae</taxon>
        <taxon>Pandoraea</taxon>
    </lineage>
</organism>
<proteinExistence type="predicted"/>
<dbReference type="Proteomes" id="UP000335538">
    <property type="component" value="Unassembled WGS sequence"/>
</dbReference>
<dbReference type="AlphaFoldDB" id="A0A5E5BEQ0"/>
<dbReference type="EMBL" id="CABPSR010000019">
    <property type="protein sequence ID" value="VVE84661.1"/>
    <property type="molecule type" value="Genomic_DNA"/>
</dbReference>
<reference evidence="2 3" key="1">
    <citation type="submission" date="2019-08" db="EMBL/GenBank/DDBJ databases">
        <authorList>
            <person name="Peeters C."/>
        </authorList>
    </citation>
    <scope>NUCLEOTIDE SEQUENCE [LARGE SCALE GENOMIC DNA]</scope>
    <source>
        <strain evidence="2 3">LMG 31121</strain>
    </source>
</reference>
<evidence type="ECO:0000313" key="3">
    <source>
        <dbReference type="Proteomes" id="UP000335538"/>
    </source>
</evidence>
<accession>A0A5E5BEQ0</accession>
<keyword evidence="2" id="KW-0378">Hydrolase</keyword>
<sequence>MAALSARLIAGEGTAEATWQRWFHAHALPQITARERLARSARVHVVAPHPDDEILGGEAPCDSAHGPACRSISGPSRTVTPVIQVRHSGHPPG</sequence>